<feature type="region of interest" description="Disordered" evidence="8">
    <location>
        <begin position="58"/>
        <end position="88"/>
    </location>
</feature>
<reference evidence="11" key="2">
    <citation type="submission" date="2021-08" db="EMBL/GenBank/DDBJ databases">
        <authorList>
            <person name="Tani A."/>
            <person name="Ola A."/>
            <person name="Ogura Y."/>
            <person name="Katsura K."/>
            <person name="Hayashi T."/>
        </authorList>
    </citation>
    <scope>NUCLEOTIDE SEQUENCE</scope>
    <source>
        <strain evidence="11">DSM 23632</strain>
    </source>
</reference>
<dbReference type="SUPFAM" id="SSF141523">
    <property type="entry name" value="L,D-transpeptidase catalytic domain-like"/>
    <property type="match status" value="1"/>
</dbReference>
<evidence type="ECO:0000256" key="8">
    <source>
        <dbReference type="SAM" id="MobiDB-lite"/>
    </source>
</evidence>
<dbReference type="SUPFAM" id="SSF47090">
    <property type="entry name" value="PGBD-like"/>
    <property type="match status" value="1"/>
</dbReference>
<name>A0ABQ4TZQ4_9HYPH</name>
<keyword evidence="4 7" id="KW-0133">Cell shape</keyword>
<evidence type="ECO:0000256" key="2">
    <source>
        <dbReference type="ARBA" id="ARBA00005992"/>
    </source>
</evidence>
<dbReference type="InterPro" id="IPR052905">
    <property type="entry name" value="LD-transpeptidase_YkuD-like"/>
</dbReference>
<evidence type="ECO:0000313" key="12">
    <source>
        <dbReference type="Proteomes" id="UP001055057"/>
    </source>
</evidence>
<dbReference type="Pfam" id="PF20142">
    <property type="entry name" value="Scaffold"/>
    <property type="match status" value="1"/>
</dbReference>
<organism evidence="11 12">
    <name type="scientific">Methylobacterium trifolii</name>
    <dbReference type="NCBI Taxonomy" id="1003092"/>
    <lineage>
        <taxon>Bacteria</taxon>
        <taxon>Pseudomonadati</taxon>
        <taxon>Pseudomonadota</taxon>
        <taxon>Alphaproteobacteria</taxon>
        <taxon>Hyphomicrobiales</taxon>
        <taxon>Methylobacteriaceae</taxon>
        <taxon>Methylobacterium</taxon>
    </lineage>
</organism>
<comment type="pathway">
    <text evidence="1 7">Cell wall biogenesis; peptidoglycan biosynthesis.</text>
</comment>
<keyword evidence="9" id="KW-0732">Signal</keyword>
<dbReference type="InterPro" id="IPR045380">
    <property type="entry name" value="LD_TPept_scaffold_dom"/>
</dbReference>
<comment type="caution">
    <text evidence="11">The sequence shown here is derived from an EMBL/GenBank/DDBJ whole genome shotgun (WGS) entry which is preliminary data.</text>
</comment>
<dbReference type="PANTHER" id="PTHR41533:SF2">
    <property type="entry name" value="BLR7131 PROTEIN"/>
    <property type="match status" value="1"/>
</dbReference>
<dbReference type="InterPro" id="IPR038063">
    <property type="entry name" value="Transpep_catalytic_dom"/>
</dbReference>
<feature type="signal peptide" evidence="9">
    <location>
        <begin position="1"/>
        <end position="22"/>
    </location>
</feature>
<accession>A0ABQ4TZQ4</accession>
<dbReference type="RefSeq" id="WP_238181921.1">
    <property type="nucleotide sequence ID" value="NZ_BPRB01000073.1"/>
</dbReference>
<comment type="similarity">
    <text evidence="2">Belongs to the YkuD family.</text>
</comment>
<keyword evidence="6 7" id="KW-0961">Cell wall biogenesis/degradation</keyword>
<feature type="region of interest" description="Disordered" evidence="8">
    <location>
        <begin position="610"/>
        <end position="631"/>
    </location>
</feature>
<reference evidence="11" key="1">
    <citation type="journal article" date="2021" name="Front. Microbiol.">
        <title>Comprehensive Comparative Genomics and Phenotyping of Methylobacterium Species.</title>
        <authorList>
            <person name="Alessa O."/>
            <person name="Ogura Y."/>
            <person name="Fujitani Y."/>
            <person name="Takami H."/>
            <person name="Hayashi T."/>
            <person name="Sahin N."/>
            <person name="Tani A."/>
        </authorList>
    </citation>
    <scope>NUCLEOTIDE SEQUENCE</scope>
    <source>
        <strain evidence="11">DSM 23632</strain>
    </source>
</reference>
<dbReference type="Gene3D" id="1.10.101.10">
    <property type="entry name" value="PGBD-like superfamily/PGBD"/>
    <property type="match status" value="1"/>
</dbReference>
<evidence type="ECO:0000256" key="9">
    <source>
        <dbReference type="SAM" id="SignalP"/>
    </source>
</evidence>
<gene>
    <name evidence="11" type="ORF">MPOCJGCO_1430</name>
</gene>
<dbReference type="Proteomes" id="UP001055057">
    <property type="component" value="Unassembled WGS sequence"/>
</dbReference>
<evidence type="ECO:0000313" key="11">
    <source>
        <dbReference type="EMBL" id="GJE59340.1"/>
    </source>
</evidence>
<evidence type="ECO:0000256" key="6">
    <source>
        <dbReference type="ARBA" id="ARBA00023316"/>
    </source>
</evidence>
<evidence type="ECO:0000256" key="3">
    <source>
        <dbReference type="ARBA" id="ARBA00022679"/>
    </source>
</evidence>
<dbReference type="Pfam" id="PF03734">
    <property type="entry name" value="YkuD"/>
    <property type="match status" value="1"/>
</dbReference>
<keyword evidence="3" id="KW-0808">Transferase</keyword>
<dbReference type="CDD" id="cd16913">
    <property type="entry name" value="YkuD_like"/>
    <property type="match status" value="1"/>
</dbReference>
<feature type="compositionally biased region" description="Low complexity" evidence="8">
    <location>
        <begin position="610"/>
        <end position="625"/>
    </location>
</feature>
<dbReference type="Gene3D" id="2.40.440.10">
    <property type="entry name" value="L,D-transpeptidase catalytic domain-like"/>
    <property type="match status" value="1"/>
</dbReference>
<feature type="domain" description="L,D-TPase catalytic" evidence="10">
    <location>
        <begin position="373"/>
        <end position="524"/>
    </location>
</feature>
<evidence type="ECO:0000256" key="7">
    <source>
        <dbReference type="PROSITE-ProRule" id="PRU01373"/>
    </source>
</evidence>
<feature type="active site" description="Nucleophile" evidence="7">
    <location>
        <position position="498"/>
    </location>
</feature>
<dbReference type="InterPro" id="IPR036365">
    <property type="entry name" value="PGBD-like_sf"/>
</dbReference>
<evidence type="ECO:0000256" key="5">
    <source>
        <dbReference type="ARBA" id="ARBA00022984"/>
    </source>
</evidence>
<sequence>MGVSRSAKAALAALLMGSVAPACLVRAQAEPGRAPVAVTAAVATDGAVPDTALPAERAAPAPVVSPEAAAPPPDKPVEAATPAPPAEPQPAAVFARLADPAPLLPRLSAKEREAMRAFYALGAFKPVWIVDGAFTPAAKAVAARLAAAGEDGLDARAYPVPVLGVLSRPDSLAEVAEADLKLSAAVALYARDARGGRVNLTAISRLITPALDLPAADTVLAQLASAGAGAGDLLQRYNPNTVGYRALKARLAAGRDRTPSNAPSVRLPPGPTLRLGMRDARVPLIRARFGLEARAAGTLDAAPGAPEDYDAGVAAAVAAFQRSRGIPGNGTLNAQTVVALGNPEVRAPVGADEAALIVNMERWRWLPSDLGADYVLVNVPEFHLRVFRNGAMADETRVIVGKTDSPTPLFSGMMEYAVVNPSWYVPPSILKTMLASGRTAGYEVVRRGNQTYLRQPPGERNALGFIKFMFPNNHAVYLHDTPNRSLFARSERALSHGCVRVDDPFRFAGSVLPAAWSGERLKKLIGKGERTIRLDAKLPVHLAYFTAYVDDSGLYRTLPDLYGYDGPMRAALGLPGGSAPAVARRPAEPARRAAEVVPKPRPKVVRHVTRPAAPAARASAEGAPEYGEPGLWTPRPAPASRYWW</sequence>
<proteinExistence type="inferred from homology"/>
<evidence type="ECO:0000259" key="10">
    <source>
        <dbReference type="PROSITE" id="PS52029"/>
    </source>
</evidence>
<feature type="compositionally biased region" description="Low complexity" evidence="8">
    <location>
        <begin position="58"/>
        <end position="68"/>
    </location>
</feature>
<dbReference type="PANTHER" id="PTHR41533">
    <property type="entry name" value="L,D-TRANSPEPTIDASE HI_1667-RELATED"/>
    <property type="match status" value="1"/>
</dbReference>
<evidence type="ECO:0000256" key="4">
    <source>
        <dbReference type="ARBA" id="ARBA00022960"/>
    </source>
</evidence>
<evidence type="ECO:0000256" key="1">
    <source>
        <dbReference type="ARBA" id="ARBA00004752"/>
    </source>
</evidence>
<keyword evidence="12" id="KW-1185">Reference proteome</keyword>
<dbReference type="InterPro" id="IPR005490">
    <property type="entry name" value="LD_TPept_cat_dom"/>
</dbReference>
<dbReference type="PROSITE" id="PS52029">
    <property type="entry name" value="LD_TPASE"/>
    <property type="match status" value="1"/>
</dbReference>
<protein>
    <recommendedName>
        <fullName evidence="10">L,D-TPase catalytic domain-containing protein</fullName>
    </recommendedName>
</protein>
<feature type="active site" description="Proton donor/acceptor" evidence="7">
    <location>
        <position position="479"/>
    </location>
</feature>
<keyword evidence="5 7" id="KW-0573">Peptidoglycan synthesis</keyword>
<dbReference type="InterPro" id="IPR036366">
    <property type="entry name" value="PGBDSf"/>
</dbReference>
<feature type="chain" id="PRO_5046220333" description="L,D-TPase catalytic domain-containing protein" evidence="9">
    <location>
        <begin position="23"/>
        <end position="644"/>
    </location>
</feature>
<dbReference type="EMBL" id="BPRB01000073">
    <property type="protein sequence ID" value="GJE59340.1"/>
    <property type="molecule type" value="Genomic_DNA"/>
</dbReference>